<feature type="compositionally biased region" description="Basic and acidic residues" evidence="1">
    <location>
        <begin position="195"/>
        <end position="212"/>
    </location>
</feature>
<dbReference type="Proteomes" id="UP000694844">
    <property type="component" value="Chromosome 1"/>
</dbReference>
<feature type="region of interest" description="Disordered" evidence="1">
    <location>
        <begin position="195"/>
        <end position="214"/>
    </location>
</feature>
<dbReference type="GeneID" id="111117949"/>
<organism evidence="2 3">
    <name type="scientific">Crassostrea virginica</name>
    <name type="common">Eastern oyster</name>
    <dbReference type="NCBI Taxonomy" id="6565"/>
    <lineage>
        <taxon>Eukaryota</taxon>
        <taxon>Metazoa</taxon>
        <taxon>Spiralia</taxon>
        <taxon>Lophotrochozoa</taxon>
        <taxon>Mollusca</taxon>
        <taxon>Bivalvia</taxon>
        <taxon>Autobranchia</taxon>
        <taxon>Pteriomorphia</taxon>
        <taxon>Ostreida</taxon>
        <taxon>Ostreoidea</taxon>
        <taxon>Ostreidae</taxon>
        <taxon>Crassostrea</taxon>
    </lineage>
</organism>
<reference evidence="3" key="2">
    <citation type="submission" date="2025-08" db="UniProtKB">
        <authorList>
            <consortium name="RefSeq"/>
        </authorList>
    </citation>
    <scope>IDENTIFICATION</scope>
    <source>
        <tissue evidence="3">Whole sample</tissue>
    </source>
</reference>
<sequence length="381" mass="42844">MDDTVPIPDYPSFPLSSYMCFKILSSNAHLAWSFSEAYIDMVPMQSEQEDVFLFPLHTLIPKAYAFLLSETNDLSAVRIANGENVNEDQKAAFDCLLKFLQNQEDHAKRLQAIKTEGLNETKVCCMLAVHLFSQLVPGGHVIVDSKMKEIDKFQSCPCKCGRKVITGSTGIGHSKVWHGNPDILIKAGGTTIAVKKNDDDGGDGPEAKKEKLDEENEDDFLEWTNIYEYKFQNELFSQALTNAFVQKNQHKFSKKLVPAIGCTYSKMIVALYDPDQDILLRRVTPIDFLEDDSDKFNLYGILELWRVLNMHILGAELSDQIVSEMEPSGFKSQMEAKKVLDYYLSANTSISSGQSLHSSPPLMTVMNKVKNGKFIVKGMRN</sequence>
<reference evidence="2" key="1">
    <citation type="submission" date="2024-06" db="UniProtKB">
        <authorList>
            <consortium name="RefSeq"/>
        </authorList>
    </citation>
    <scope>NUCLEOTIDE SEQUENCE [LARGE SCALE GENOMIC DNA]</scope>
</reference>
<protein>
    <submittedName>
        <fullName evidence="3">Uncharacterized protein LOC111117949</fullName>
    </submittedName>
</protein>
<name>A0A8B8CAW1_CRAVI</name>
<evidence type="ECO:0000313" key="2">
    <source>
        <dbReference type="Proteomes" id="UP000694844"/>
    </source>
</evidence>
<dbReference type="AlphaFoldDB" id="A0A8B8CAW1"/>
<dbReference type="RefSeq" id="XP_022312902.1">
    <property type="nucleotide sequence ID" value="XM_022457194.1"/>
</dbReference>
<accession>A0A8B8CAW1</accession>
<dbReference type="KEGG" id="cvn:111117949"/>
<proteinExistence type="predicted"/>
<evidence type="ECO:0000256" key="1">
    <source>
        <dbReference type="SAM" id="MobiDB-lite"/>
    </source>
</evidence>
<keyword evidence="2" id="KW-1185">Reference proteome</keyword>
<gene>
    <name evidence="3" type="primary">LOC111117949</name>
</gene>
<evidence type="ECO:0000313" key="3">
    <source>
        <dbReference type="RefSeq" id="XP_022312902.1"/>
    </source>
</evidence>
<dbReference type="OrthoDB" id="6130047at2759"/>